<accession>A0A918KQ29</accession>
<evidence type="ECO:0000313" key="2">
    <source>
        <dbReference type="EMBL" id="GGX68908.1"/>
    </source>
</evidence>
<dbReference type="Pfam" id="PF13145">
    <property type="entry name" value="Rotamase_2"/>
    <property type="match status" value="1"/>
</dbReference>
<dbReference type="Proteomes" id="UP000600865">
    <property type="component" value="Unassembled WGS sequence"/>
</dbReference>
<gene>
    <name evidence="2" type="ORF">GCM10011309_18470</name>
</gene>
<evidence type="ECO:0000313" key="3">
    <source>
        <dbReference type="Proteomes" id="UP000600865"/>
    </source>
</evidence>
<keyword evidence="3" id="KW-1185">Reference proteome</keyword>
<evidence type="ECO:0000259" key="1">
    <source>
        <dbReference type="Pfam" id="PF13145"/>
    </source>
</evidence>
<comment type="caution">
    <text evidence="2">The sequence shown here is derived from an EMBL/GenBank/DDBJ whole genome shotgun (WGS) entry which is preliminary data.</text>
</comment>
<organism evidence="2 3">
    <name type="scientific">Litorimonas cladophorae</name>
    <dbReference type="NCBI Taxonomy" id="1220491"/>
    <lineage>
        <taxon>Bacteria</taxon>
        <taxon>Pseudomonadati</taxon>
        <taxon>Pseudomonadota</taxon>
        <taxon>Alphaproteobacteria</taxon>
        <taxon>Maricaulales</taxon>
        <taxon>Robiginitomaculaceae</taxon>
    </lineage>
</organism>
<name>A0A918KQ29_9PROT</name>
<dbReference type="SUPFAM" id="SSF109998">
    <property type="entry name" value="Triger factor/SurA peptide-binding domain-like"/>
    <property type="match status" value="1"/>
</dbReference>
<dbReference type="AlphaFoldDB" id="A0A918KQ29"/>
<reference evidence="2 3" key="1">
    <citation type="journal article" date="2014" name="Int. J. Syst. Evol. Microbiol.">
        <title>Complete genome sequence of Corynebacterium casei LMG S-19264T (=DSM 44701T), isolated from a smear-ripened cheese.</title>
        <authorList>
            <consortium name="US DOE Joint Genome Institute (JGI-PGF)"/>
            <person name="Walter F."/>
            <person name="Albersmeier A."/>
            <person name="Kalinowski J."/>
            <person name="Ruckert C."/>
        </authorList>
    </citation>
    <scope>NUCLEOTIDE SEQUENCE [LARGE SCALE GENOMIC DNA]</scope>
    <source>
        <strain evidence="2 3">KCTC 23968</strain>
    </source>
</reference>
<proteinExistence type="predicted"/>
<dbReference type="GO" id="GO:0003755">
    <property type="term" value="F:peptidyl-prolyl cis-trans isomerase activity"/>
    <property type="evidence" value="ECO:0007669"/>
    <property type="project" value="InterPro"/>
</dbReference>
<dbReference type="InterPro" id="IPR027304">
    <property type="entry name" value="Trigger_fact/SurA_dom_sf"/>
</dbReference>
<sequence>MRKFLSEPFVHFVILGSLLFAGHSLWQRHVTKIDRTIFVSPAEMERQAQIFATENRRQPTDEDIEALLFSHVEEQVLMREAQRLGLDEDDTIIRRRLAQKMRFMIDDIGAPPLPSRDELRAWYDANTSRFVRPETRSFEHIYLSPKGRADTVVSEAEALLAAGIPSEWETQGDAFMTGRRFTTLAPPAVQRDFGTRFANALFDLPDTRDWQGPINSAFGVHLVRLTNVTAQTLPAFEDILPEVEAVWSEDAKRAENTEALKRLILKYKVEVGE</sequence>
<dbReference type="InterPro" id="IPR000297">
    <property type="entry name" value="PPIase_PpiC"/>
</dbReference>
<protein>
    <recommendedName>
        <fullName evidence="1">PpiC domain-containing protein</fullName>
    </recommendedName>
</protein>
<dbReference type="RefSeq" id="WP_189584713.1">
    <property type="nucleotide sequence ID" value="NZ_BMYV01000002.1"/>
</dbReference>
<feature type="domain" description="PpiC" evidence="1">
    <location>
        <begin position="114"/>
        <end position="239"/>
    </location>
</feature>
<dbReference type="EMBL" id="BMYV01000002">
    <property type="protein sequence ID" value="GGX68908.1"/>
    <property type="molecule type" value="Genomic_DNA"/>
</dbReference>